<dbReference type="Proteomes" id="UP000235388">
    <property type="component" value="Unassembled WGS sequence"/>
</dbReference>
<evidence type="ECO:0000256" key="3">
    <source>
        <dbReference type="ARBA" id="ARBA00022643"/>
    </source>
</evidence>
<comment type="similarity">
    <text evidence="4">Belongs to the flavoredoxin family.</text>
</comment>
<dbReference type="EMBL" id="PGCJ01000077">
    <property type="protein sequence ID" value="PLW52614.1"/>
    <property type="molecule type" value="Genomic_DNA"/>
</dbReference>
<proteinExistence type="inferred from homology"/>
<evidence type="ECO:0000313" key="6">
    <source>
        <dbReference type="EMBL" id="PLW52614.1"/>
    </source>
</evidence>
<keyword evidence="2" id="KW-0285">Flavoprotein</keyword>
<protein>
    <recommendedName>
        <fullName evidence="5">Flavin reductase like domain-containing protein</fullName>
    </recommendedName>
</protein>
<evidence type="ECO:0000259" key="5">
    <source>
        <dbReference type="SMART" id="SM00903"/>
    </source>
</evidence>
<evidence type="ECO:0000256" key="4">
    <source>
        <dbReference type="ARBA" id="ARBA00038054"/>
    </source>
</evidence>
<dbReference type="SUPFAM" id="SSF50475">
    <property type="entry name" value="FMN-binding split barrel"/>
    <property type="match status" value="1"/>
</dbReference>
<dbReference type="GO" id="GO:0010181">
    <property type="term" value="F:FMN binding"/>
    <property type="evidence" value="ECO:0007669"/>
    <property type="project" value="InterPro"/>
</dbReference>
<evidence type="ECO:0000313" key="7">
    <source>
        <dbReference type="Proteomes" id="UP000235388"/>
    </source>
</evidence>
<dbReference type="InterPro" id="IPR012349">
    <property type="entry name" value="Split_barrel_FMN-bd"/>
</dbReference>
<accession>A0A2N5VRK9</accession>
<dbReference type="PANTHER" id="PTHR33798">
    <property type="entry name" value="FLAVOPROTEIN OXYGENASE"/>
    <property type="match status" value="1"/>
</dbReference>
<dbReference type="InterPro" id="IPR002563">
    <property type="entry name" value="Flavin_Rdtase-like_dom"/>
</dbReference>
<dbReference type="Pfam" id="PF01613">
    <property type="entry name" value="Flavin_Reduct"/>
    <property type="match status" value="1"/>
</dbReference>
<sequence>MSHHPPFKQVEESRPEFDSGHVLRFTKTPQPDWKVGQGLNNAPLPHAQIYHSPGPTKTFIPYQDISPAEMYKLMIASIVPRPIGFCSTLSADGKANLAPFSYFNAASSNPPCVMMSFTVNTGSVEKDTAVNIRNTKEFVIAIISEPFIEAANYTAIDTPSDVSEWTLSGLTPEPSVKVKPARVQEAALNMECELEHLHELFDPSDPKILTQVVMIGRIKAWHIKKDILVDDHTPMVALEKLMPISRLGGISYARTLEKFELPRPVWKEEKEKEEVKKALSNQNK</sequence>
<dbReference type="Gene3D" id="2.30.110.10">
    <property type="entry name" value="Electron Transport, Fmn-binding Protein, Chain A"/>
    <property type="match status" value="1"/>
</dbReference>
<keyword evidence="3" id="KW-0288">FMN</keyword>
<evidence type="ECO:0000256" key="2">
    <source>
        <dbReference type="ARBA" id="ARBA00022630"/>
    </source>
</evidence>
<organism evidence="6 7">
    <name type="scientific">Puccinia coronata f. sp. avenae</name>
    <dbReference type="NCBI Taxonomy" id="200324"/>
    <lineage>
        <taxon>Eukaryota</taxon>
        <taxon>Fungi</taxon>
        <taxon>Dikarya</taxon>
        <taxon>Basidiomycota</taxon>
        <taxon>Pucciniomycotina</taxon>
        <taxon>Pucciniomycetes</taxon>
        <taxon>Pucciniales</taxon>
        <taxon>Pucciniaceae</taxon>
        <taxon>Puccinia</taxon>
    </lineage>
</organism>
<comment type="cofactor">
    <cofactor evidence="1">
        <name>FMN</name>
        <dbReference type="ChEBI" id="CHEBI:58210"/>
    </cofactor>
</comment>
<evidence type="ECO:0000256" key="1">
    <source>
        <dbReference type="ARBA" id="ARBA00001917"/>
    </source>
</evidence>
<reference evidence="6 7" key="1">
    <citation type="submission" date="2017-11" db="EMBL/GenBank/DDBJ databases">
        <title>De novo assembly and phasing of dikaryotic genomes from two isolates of Puccinia coronata f. sp. avenae, the causal agent of oat crown rust.</title>
        <authorList>
            <person name="Miller M.E."/>
            <person name="Zhang Y."/>
            <person name="Omidvar V."/>
            <person name="Sperschneider J."/>
            <person name="Schwessinger B."/>
            <person name="Raley C."/>
            <person name="Palmer J.M."/>
            <person name="Garnica D."/>
            <person name="Upadhyaya N."/>
            <person name="Rathjen J."/>
            <person name="Taylor J.M."/>
            <person name="Park R.F."/>
            <person name="Dodds P.N."/>
            <person name="Hirsch C.D."/>
            <person name="Kianian S.F."/>
            <person name="Figueroa M."/>
        </authorList>
    </citation>
    <scope>NUCLEOTIDE SEQUENCE [LARGE SCALE GENOMIC DNA]</scope>
    <source>
        <strain evidence="6">12NC29</strain>
    </source>
</reference>
<comment type="caution">
    <text evidence="6">The sequence shown here is derived from an EMBL/GenBank/DDBJ whole genome shotgun (WGS) entry which is preliminary data.</text>
</comment>
<dbReference type="PANTHER" id="PTHR33798:SF5">
    <property type="entry name" value="FLAVIN REDUCTASE LIKE DOMAIN-CONTAINING PROTEIN"/>
    <property type="match status" value="1"/>
</dbReference>
<dbReference type="STRING" id="200324.A0A2N5VRK9"/>
<keyword evidence="7" id="KW-1185">Reference proteome</keyword>
<feature type="domain" description="Flavin reductase like" evidence="5">
    <location>
        <begin position="76"/>
        <end position="233"/>
    </location>
</feature>
<dbReference type="SMART" id="SM00903">
    <property type="entry name" value="Flavin_Reduct"/>
    <property type="match status" value="1"/>
</dbReference>
<dbReference type="OrthoDB" id="298012at2759"/>
<dbReference type="AlphaFoldDB" id="A0A2N5VRK9"/>
<name>A0A2N5VRK9_9BASI</name>
<gene>
    <name evidence="6" type="ORF">PCANC_06281</name>
</gene>